<dbReference type="GO" id="GO:0015369">
    <property type="term" value="F:calcium:proton antiporter activity"/>
    <property type="evidence" value="ECO:0007669"/>
    <property type="project" value="TreeGrafter"/>
</dbReference>
<evidence type="ECO:0000313" key="12">
    <source>
        <dbReference type="EMBL" id="KAK9789557.1"/>
    </source>
</evidence>
<feature type="domain" description="EF-hand" evidence="11">
    <location>
        <begin position="239"/>
        <end position="274"/>
    </location>
</feature>
<dbReference type="CDD" id="cd00051">
    <property type="entry name" value="EFh"/>
    <property type="match status" value="1"/>
</dbReference>
<dbReference type="Proteomes" id="UP001465755">
    <property type="component" value="Unassembled WGS sequence"/>
</dbReference>
<dbReference type="GO" id="GO:0006874">
    <property type="term" value="P:intracellular calcium ion homeostasis"/>
    <property type="evidence" value="ECO:0007669"/>
    <property type="project" value="TreeGrafter"/>
</dbReference>
<keyword evidence="6 10" id="KW-1133">Transmembrane helix</keyword>
<feature type="transmembrane region" description="Helical" evidence="10">
    <location>
        <begin position="144"/>
        <end position="164"/>
    </location>
</feature>
<proteinExistence type="predicted"/>
<comment type="caution">
    <text evidence="12">The sequence shown here is derived from an EMBL/GenBank/DDBJ whole genome shotgun (WGS) entry which is preliminary data.</text>
</comment>
<evidence type="ECO:0000256" key="2">
    <source>
        <dbReference type="ARBA" id="ARBA00022448"/>
    </source>
</evidence>
<feature type="transmembrane region" description="Helical" evidence="10">
    <location>
        <begin position="425"/>
        <end position="445"/>
    </location>
</feature>
<evidence type="ECO:0000256" key="5">
    <source>
        <dbReference type="ARBA" id="ARBA00022837"/>
    </source>
</evidence>
<dbReference type="Gene3D" id="1.20.1420.30">
    <property type="entry name" value="NCX, central ion-binding region"/>
    <property type="match status" value="2"/>
</dbReference>
<evidence type="ECO:0000256" key="6">
    <source>
        <dbReference type="ARBA" id="ARBA00022989"/>
    </source>
</evidence>
<dbReference type="PANTHER" id="PTHR31503">
    <property type="entry name" value="VACUOLAR CALCIUM ION TRANSPORTER"/>
    <property type="match status" value="1"/>
</dbReference>
<keyword evidence="7" id="KW-0406">Ion transport</keyword>
<feature type="transmembrane region" description="Helical" evidence="10">
    <location>
        <begin position="492"/>
        <end position="513"/>
    </location>
</feature>
<dbReference type="AlphaFoldDB" id="A0AAW1NPS1"/>
<dbReference type="GO" id="GO:0005509">
    <property type="term" value="F:calcium ion binding"/>
    <property type="evidence" value="ECO:0007669"/>
    <property type="project" value="InterPro"/>
</dbReference>
<comment type="subcellular location">
    <subcellularLocation>
        <location evidence="1">Endomembrane system</location>
        <topology evidence="1">Multi-pass membrane protein</topology>
    </subcellularLocation>
</comment>
<accession>A0AAW1NPS1</accession>
<feature type="region of interest" description="Disordered" evidence="9">
    <location>
        <begin position="315"/>
        <end position="387"/>
    </location>
</feature>
<dbReference type="EMBL" id="JALJOQ010000206">
    <property type="protein sequence ID" value="KAK9789557.1"/>
    <property type="molecule type" value="Genomic_DNA"/>
</dbReference>
<keyword evidence="3" id="KW-0050">Antiport</keyword>
<feature type="domain" description="EF-hand" evidence="11">
    <location>
        <begin position="279"/>
        <end position="314"/>
    </location>
</feature>
<dbReference type="PROSITE" id="PS50222">
    <property type="entry name" value="EF_HAND_2"/>
    <property type="match status" value="2"/>
</dbReference>
<evidence type="ECO:0000256" key="7">
    <source>
        <dbReference type="ARBA" id="ARBA00023065"/>
    </source>
</evidence>
<feature type="transmembrane region" description="Helical" evidence="10">
    <location>
        <begin position="520"/>
        <end position="539"/>
    </location>
</feature>
<organism evidence="12 13">
    <name type="scientific">Symbiochloris irregularis</name>
    <dbReference type="NCBI Taxonomy" id="706552"/>
    <lineage>
        <taxon>Eukaryota</taxon>
        <taxon>Viridiplantae</taxon>
        <taxon>Chlorophyta</taxon>
        <taxon>core chlorophytes</taxon>
        <taxon>Trebouxiophyceae</taxon>
        <taxon>Trebouxiales</taxon>
        <taxon>Trebouxiaceae</taxon>
        <taxon>Symbiochloris</taxon>
    </lineage>
</organism>
<keyword evidence="8 10" id="KW-0472">Membrane</keyword>
<feature type="transmembrane region" description="Helical" evidence="10">
    <location>
        <begin position="86"/>
        <end position="113"/>
    </location>
</feature>
<reference evidence="12 13" key="1">
    <citation type="journal article" date="2024" name="Nat. Commun.">
        <title>Phylogenomics reveals the evolutionary origins of lichenization in chlorophyte algae.</title>
        <authorList>
            <person name="Puginier C."/>
            <person name="Libourel C."/>
            <person name="Otte J."/>
            <person name="Skaloud P."/>
            <person name="Haon M."/>
            <person name="Grisel S."/>
            <person name="Petersen M."/>
            <person name="Berrin J.G."/>
            <person name="Delaux P.M."/>
            <person name="Dal Grande F."/>
            <person name="Keller J."/>
        </authorList>
    </citation>
    <scope>NUCLEOTIDE SEQUENCE [LARGE SCALE GENOMIC DNA]</scope>
    <source>
        <strain evidence="12 13">SAG 2036</strain>
    </source>
</reference>
<evidence type="ECO:0000313" key="13">
    <source>
        <dbReference type="Proteomes" id="UP001465755"/>
    </source>
</evidence>
<keyword evidence="2" id="KW-0813">Transport</keyword>
<keyword evidence="4 10" id="KW-0812">Transmembrane</keyword>
<protein>
    <recommendedName>
        <fullName evidence="11">EF-hand domain-containing protein</fullName>
    </recommendedName>
</protein>
<evidence type="ECO:0000256" key="4">
    <source>
        <dbReference type="ARBA" id="ARBA00022692"/>
    </source>
</evidence>
<evidence type="ECO:0000256" key="8">
    <source>
        <dbReference type="ARBA" id="ARBA00023136"/>
    </source>
</evidence>
<dbReference type="GO" id="GO:0012505">
    <property type="term" value="C:endomembrane system"/>
    <property type="evidence" value="ECO:0007669"/>
    <property type="project" value="UniProtKB-SubCell"/>
</dbReference>
<dbReference type="SUPFAM" id="SSF47473">
    <property type="entry name" value="EF-hand"/>
    <property type="match status" value="1"/>
</dbReference>
<name>A0AAW1NPS1_9CHLO</name>
<feature type="compositionally biased region" description="Polar residues" evidence="9">
    <location>
        <begin position="342"/>
        <end position="355"/>
    </location>
</feature>
<evidence type="ECO:0000256" key="3">
    <source>
        <dbReference type="ARBA" id="ARBA00022449"/>
    </source>
</evidence>
<feature type="transmembrane region" description="Helical" evidence="10">
    <location>
        <begin position="176"/>
        <end position="197"/>
    </location>
</feature>
<evidence type="ECO:0000256" key="10">
    <source>
        <dbReference type="SAM" id="Phobius"/>
    </source>
</evidence>
<dbReference type="SMART" id="SM00054">
    <property type="entry name" value="EFh"/>
    <property type="match status" value="2"/>
</dbReference>
<feature type="transmembrane region" description="Helical" evidence="10">
    <location>
        <begin position="44"/>
        <end position="66"/>
    </location>
</feature>
<dbReference type="Gene3D" id="1.10.238.10">
    <property type="entry name" value="EF-hand"/>
    <property type="match status" value="1"/>
</dbReference>
<dbReference type="InterPro" id="IPR018247">
    <property type="entry name" value="EF_Hand_1_Ca_BS"/>
</dbReference>
<dbReference type="InterPro" id="IPR044880">
    <property type="entry name" value="NCX_ion-bd_dom_sf"/>
</dbReference>
<gene>
    <name evidence="12" type="ORF">WJX73_004608</name>
</gene>
<dbReference type="GO" id="GO:0005774">
    <property type="term" value="C:vacuolar membrane"/>
    <property type="evidence" value="ECO:0007669"/>
    <property type="project" value="UniProtKB-ARBA"/>
</dbReference>
<dbReference type="InterPro" id="IPR004837">
    <property type="entry name" value="NaCa_Exmemb"/>
</dbReference>
<evidence type="ECO:0000259" key="11">
    <source>
        <dbReference type="PROSITE" id="PS50222"/>
    </source>
</evidence>
<dbReference type="Pfam" id="PF13499">
    <property type="entry name" value="EF-hand_7"/>
    <property type="match status" value="1"/>
</dbReference>
<dbReference type="PROSITE" id="PS00018">
    <property type="entry name" value="EF_HAND_1"/>
    <property type="match status" value="2"/>
</dbReference>
<dbReference type="InterPro" id="IPR002048">
    <property type="entry name" value="EF_hand_dom"/>
</dbReference>
<feature type="transmembrane region" description="Helical" evidence="10">
    <location>
        <begin position="466"/>
        <end position="486"/>
    </location>
</feature>
<dbReference type="PANTHER" id="PTHR31503:SF36">
    <property type="entry name" value="SODIUM_CALCIUM EXCHANGER MEMBRANE REGION DOMAIN-CONTAINING PROTEIN"/>
    <property type="match status" value="1"/>
</dbReference>
<feature type="transmembrane region" description="Helical" evidence="10">
    <location>
        <begin position="15"/>
        <end position="32"/>
    </location>
</feature>
<feature type="transmembrane region" description="Helical" evidence="10">
    <location>
        <begin position="394"/>
        <end position="413"/>
    </location>
</feature>
<dbReference type="Pfam" id="PF01699">
    <property type="entry name" value="Na_Ca_ex"/>
    <property type="match status" value="2"/>
</dbReference>
<evidence type="ECO:0000256" key="9">
    <source>
        <dbReference type="SAM" id="MobiDB-lite"/>
    </source>
</evidence>
<keyword evidence="5" id="KW-0106">Calcium</keyword>
<evidence type="ECO:0000256" key="1">
    <source>
        <dbReference type="ARBA" id="ARBA00004127"/>
    </source>
</evidence>
<dbReference type="InterPro" id="IPR011992">
    <property type="entry name" value="EF-hand-dom_pair"/>
</dbReference>
<keyword evidence="13" id="KW-1185">Reference proteome</keyword>
<dbReference type="InterPro" id="IPR004713">
    <property type="entry name" value="CaH_exchang"/>
</dbReference>
<feature type="compositionally biased region" description="Acidic residues" evidence="9">
    <location>
        <begin position="358"/>
        <end position="381"/>
    </location>
</feature>
<sequence length="548" mass="59885">MGQCEETYGIFPCSTTVVGSVVLMLGYGYLLLQGANLLSDGSELLLEILSPGIIGGLVLPILGALPDALVIVVSGLGGSAGEAQEQVAVGVGTLAGSTIMLLTIAWAGSLLCARCDLNEQGRMKEKQLTHRFSLIKTGATTDKFTPFGAVMMIGSSFLYALIQVPAFLYHEDNSKAALWGGIACLLTLAAYCTYQVVSPKLQERAMQKARLTRWRMQAVKAVEGYMAPYSSLIREDGSVNFHVVRELFNIFDKDGNGAIDEGELRALLVGLSISSEDGDLDKDMHYWMRRFDVDNSGTITFNEFSRELAAWIQEKHTMSQDKRKQRTRSKGRSSMEGVQIDRTGSNSRSQGLLSNDPTEPDEEDDGDEDKDGDDAQSEEDTKEQPTYTQIMTKATIMLIAGAAVCAVISDPMVDAVSSFSKASKIPAFFVAFCVTPFASNASELVSSLKFALRRRKKNISLTYSQIYGAVLLNNTLCLGLFLLVVHAKHLRWSYTSEVFVTVGSTVLVGILGASKTTFRTFWALPVLAIWPLSIFLVYFGDYILKLDQ</sequence>